<comment type="similarity">
    <text evidence="3">Belongs to the PIGG/PIGN/PIGO family. PIGG subfamily.</text>
</comment>
<dbReference type="Gene3D" id="3.40.720.10">
    <property type="entry name" value="Alkaline Phosphatase, subunit A"/>
    <property type="match status" value="1"/>
</dbReference>
<gene>
    <name evidence="13" type="ORF">CJ030_MR8G002368</name>
</gene>
<dbReference type="Proteomes" id="UP000516437">
    <property type="component" value="Chromosome 8"/>
</dbReference>
<evidence type="ECO:0000256" key="1">
    <source>
        <dbReference type="ARBA" id="ARBA00004477"/>
    </source>
</evidence>
<dbReference type="GO" id="GO:0005789">
    <property type="term" value="C:endoplasmic reticulum membrane"/>
    <property type="evidence" value="ECO:0007669"/>
    <property type="project" value="UniProtKB-SubCell"/>
</dbReference>
<keyword evidence="9 11" id="KW-0472">Membrane</keyword>
<dbReference type="Pfam" id="PF19316">
    <property type="entry name" value="PIGO_PIGG"/>
    <property type="match status" value="1"/>
</dbReference>
<dbReference type="InterPro" id="IPR045687">
    <property type="entry name" value="PIGG/GPI7_C"/>
</dbReference>
<dbReference type="CDD" id="cd16024">
    <property type="entry name" value="GPI_EPT_2"/>
    <property type="match status" value="1"/>
</dbReference>
<keyword evidence="14" id="KW-1185">Reference proteome</keyword>
<evidence type="ECO:0000256" key="9">
    <source>
        <dbReference type="ARBA" id="ARBA00023136"/>
    </source>
</evidence>
<feature type="transmembrane region" description="Helical" evidence="11">
    <location>
        <begin position="894"/>
        <end position="920"/>
    </location>
</feature>
<dbReference type="AlphaFoldDB" id="A0A6A1UNZ4"/>
<feature type="domain" description="GPI ethanolamine phosphate transferase 2 C-terminal" evidence="12">
    <location>
        <begin position="529"/>
        <end position="958"/>
    </location>
</feature>
<dbReference type="OrthoDB" id="272139at2759"/>
<dbReference type="UniPathway" id="UPA00196"/>
<proteinExistence type="inferred from homology"/>
<dbReference type="EMBL" id="RXIC02000026">
    <property type="protein sequence ID" value="KAB1201916.1"/>
    <property type="molecule type" value="Genomic_DNA"/>
</dbReference>
<dbReference type="InterPro" id="IPR039527">
    <property type="entry name" value="PIGG/GPI7"/>
</dbReference>
<evidence type="ECO:0000256" key="2">
    <source>
        <dbReference type="ARBA" id="ARBA00004687"/>
    </source>
</evidence>
<feature type="transmembrane region" description="Helical" evidence="11">
    <location>
        <begin position="780"/>
        <end position="801"/>
    </location>
</feature>
<dbReference type="GO" id="GO:0006506">
    <property type="term" value="P:GPI anchor biosynthetic process"/>
    <property type="evidence" value="ECO:0007669"/>
    <property type="project" value="UniProtKB-UniPathway"/>
</dbReference>
<comment type="subcellular location">
    <subcellularLocation>
        <location evidence="1">Endoplasmic reticulum membrane</location>
        <topology evidence="1">Multi-pass membrane protein</topology>
    </subcellularLocation>
</comment>
<evidence type="ECO:0000256" key="11">
    <source>
        <dbReference type="SAM" id="Phobius"/>
    </source>
</evidence>
<dbReference type="InterPro" id="IPR017850">
    <property type="entry name" value="Alkaline_phosphatase_core_sf"/>
</dbReference>
<dbReference type="PANTHER" id="PTHR23072">
    <property type="entry name" value="PHOSPHATIDYLINOSITOL GLYCAN-RELATED"/>
    <property type="match status" value="1"/>
</dbReference>
<name>A0A6A1UNZ4_9ROSI</name>
<feature type="transmembrane region" description="Helical" evidence="11">
    <location>
        <begin position="9"/>
        <end position="32"/>
    </location>
</feature>
<evidence type="ECO:0000256" key="10">
    <source>
        <dbReference type="ARBA" id="ARBA00023180"/>
    </source>
</evidence>
<sequence>MSPLTCSKLTLFTVAGVILQTIGLSLFVYGFFPVKPALSGVSGPESFFAPTCNSVRNQSQSDLPPDQLKALYEELSGIPPFDRLVLMVIDGLPAEFVLGKDHQPPPKGLMEAMPYTQSLLANGMAIGYHAKAAPPTVTMPRLKAIVSGAIGGFLDVAFNFNTQALLDDNLLGQFLRTGWKMVMLGDETWLKMFPGLFMRHDGVSSFFVKDTVQVDQNVSRHLVDELSRDDWDLLILHYLGLDHVGHLGGRDSGLMAPKLLEMDEVVKMIHTSIVANQENDQGQTLLVVVSDHGMTDNGNHGGSSYKETDSLALFIGLRNDISDHASDTLDTVYQVDIAPTLALLFGVPIPNNNVGVLILGSFDSFTDDQQLKALELNSWQLLRLLTAQIPGLSCANSPCDGFIDDHGSGKRKCDGSMENVICCLYINATVLHSSWKSMGVSRSNSREDYSSIVAAYYEFLETASEWLSRKVTDKPVDLLAFGVAAMLLSCMVLLSLIFHICKEVYVNEKQHLDLINGMHAWNLDETFILGAISIIIVSMGSSSMVEEEQYIWHFVTSTFDLVLLRKAMKSLLPAEKSFRPYKGPKEIGFQMCSIFVLIVSGRTLRAWHQGGVNWTYLPDISKWLEQGSSNQIKFIQLVSGFLVISLCLFALSLLRSSKKLVLGVGFSFLALGLLVLQHIAIHRENTFVFSSPRATFSVQIIFAILGIATIGTFLAFPWLMPISIREMYATHSDTMSTSVPMEIQNKYSLAELKDSMYVIGWAYMFCWCLLQLLLQQPVNSVPLLLLLVQISAIIVYCSYGGPHQKQWVEIAALYYLGMAGHFALGNSNALATIDVAGAFIGMSSYSTLFSGILMFIITYASPFLFLLSMVVYISVKDTSYIEKPNADSGHHLKIILASPCLVTLGVNSILLTAYTIVLLLMRNHLFVWSVFSPKYLYVCATTVCIYIGLSVVAVTVIYSYLVLSLRKGMQGSSIIDRR</sequence>
<evidence type="ECO:0000256" key="5">
    <source>
        <dbReference type="ARBA" id="ARBA00022679"/>
    </source>
</evidence>
<feature type="transmembrane region" description="Helical" evidence="11">
    <location>
        <begin position="813"/>
        <end position="840"/>
    </location>
</feature>
<feature type="transmembrane region" description="Helical" evidence="11">
    <location>
        <begin position="852"/>
        <end position="873"/>
    </location>
</feature>
<dbReference type="SUPFAM" id="SSF53649">
    <property type="entry name" value="Alkaline phosphatase-like"/>
    <property type="match status" value="1"/>
</dbReference>
<organism evidence="13 14">
    <name type="scientific">Morella rubra</name>
    <name type="common">Chinese bayberry</name>
    <dbReference type="NCBI Taxonomy" id="262757"/>
    <lineage>
        <taxon>Eukaryota</taxon>
        <taxon>Viridiplantae</taxon>
        <taxon>Streptophyta</taxon>
        <taxon>Embryophyta</taxon>
        <taxon>Tracheophyta</taxon>
        <taxon>Spermatophyta</taxon>
        <taxon>Magnoliopsida</taxon>
        <taxon>eudicotyledons</taxon>
        <taxon>Gunneridae</taxon>
        <taxon>Pentapetalae</taxon>
        <taxon>rosids</taxon>
        <taxon>fabids</taxon>
        <taxon>Fagales</taxon>
        <taxon>Myricaceae</taxon>
        <taxon>Morella</taxon>
    </lineage>
</organism>
<dbReference type="PANTHER" id="PTHR23072:SF0">
    <property type="entry name" value="GPI ETHANOLAMINE PHOSPHATE TRANSFERASE 2"/>
    <property type="match status" value="1"/>
</dbReference>
<dbReference type="GO" id="GO:0051267">
    <property type="term" value="F:CP2 mannose-ethanolamine phosphotransferase activity"/>
    <property type="evidence" value="ECO:0007669"/>
    <property type="project" value="TreeGrafter"/>
</dbReference>
<keyword evidence="6 11" id="KW-0812">Transmembrane</keyword>
<feature type="transmembrane region" description="Helical" evidence="11">
    <location>
        <begin position="756"/>
        <end position="774"/>
    </location>
</feature>
<dbReference type="InterPro" id="IPR002591">
    <property type="entry name" value="Phosphodiest/P_Trfase"/>
</dbReference>
<feature type="transmembrane region" description="Helical" evidence="11">
    <location>
        <begin position="700"/>
        <end position="719"/>
    </location>
</feature>
<evidence type="ECO:0000256" key="6">
    <source>
        <dbReference type="ARBA" id="ARBA00022692"/>
    </source>
</evidence>
<evidence type="ECO:0000259" key="12">
    <source>
        <dbReference type="Pfam" id="PF19316"/>
    </source>
</evidence>
<comment type="pathway">
    <text evidence="2">Glycolipid biosynthesis; glycosylphosphatidylinositol-anchor biosynthesis.</text>
</comment>
<feature type="transmembrane region" description="Helical" evidence="11">
    <location>
        <begin position="935"/>
        <end position="963"/>
    </location>
</feature>
<evidence type="ECO:0000313" key="13">
    <source>
        <dbReference type="EMBL" id="KAB1201916.1"/>
    </source>
</evidence>
<keyword evidence="7" id="KW-0256">Endoplasmic reticulum</keyword>
<feature type="transmembrane region" description="Helical" evidence="11">
    <location>
        <begin position="634"/>
        <end position="653"/>
    </location>
</feature>
<protein>
    <submittedName>
        <fullName evidence="13">GPI ethanolamine phosphate transferase 2</fullName>
    </submittedName>
</protein>
<feature type="transmembrane region" description="Helical" evidence="11">
    <location>
        <begin position="522"/>
        <end position="544"/>
    </location>
</feature>
<keyword evidence="5 13" id="KW-0808">Transferase</keyword>
<evidence type="ECO:0000256" key="4">
    <source>
        <dbReference type="ARBA" id="ARBA00022502"/>
    </source>
</evidence>
<dbReference type="FunFam" id="3.40.720.10:FF:000078">
    <property type="entry name" value="GPI ethanolamine phosphate transferase 2 isoform X4"/>
    <property type="match status" value="1"/>
</dbReference>
<accession>A0A6A1UNZ4</accession>
<evidence type="ECO:0000313" key="14">
    <source>
        <dbReference type="Proteomes" id="UP000516437"/>
    </source>
</evidence>
<dbReference type="InterPro" id="IPR037674">
    <property type="entry name" value="PIG-G_N"/>
</dbReference>
<keyword evidence="8 11" id="KW-1133">Transmembrane helix</keyword>
<keyword evidence="4" id="KW-0337">GPI-anchor biosynthesis</keyword>
<dbReference type="Pfam" id="PF01663">
    <property type="entry name" value="Phosphodiest"/>
    <property type="match status" value="1"/>
</dbReference>
<keyword evidence="10" id="KW-0325">Glycoprotein</keyword>
<reference evidence="13 14" key="1">
    <citation type="journal article" date="2019" name="Plant Biotechnol. J.">
        <title>The red bayberry genome and genetic basis of sex determination.</title>
        <authorList>
            <person name="Jia H.M."/>
            <person name="Jia H.J."/>
            <person name="Cai Q.L."/>
            <person name="Wang Y."/>
            <person name="Zhao H.B."/>
            <person name="Yang W.F."/>
            <person name="Wang G.Y."/>
            <person name="Li Y.H."/>
            <person name="Zhan D.L."/>
            <person name="Shen Y.T."/>
            <person name="Niu Q.F."/>
            <person name="Chang L."/>
            <person name="Qiu J."/>
            <person name="Zhao L."/>
            <person name="Xie H.B."/>
            <person name="Fu W.Y."/>
            <person name="Jin J."/>
            <person name="Li X.W."/>
            <person name="Jiao Y."/>
            <person name="Zhou C.C."/>
            <person name="Tu T."/>
            <person name="Chai C.Y."/>
            <person name="Gao J.L."/>
            <person name="Fan L.J."/>
            <person name="van de Weg E."/>
            <person name="Wang J.Y."/>
            <person name="Gao Z.S."/>
        </authorList>
    </citation>
    <scope>NUCLEOTIDE SEQUENCE [LARGE SCALE GENOMIC DNA]</scope>
    <source>
        <tissue evidence="13">Leaves</tissue>
    </source>
</reference>
<comment type="caution">
    <text evidence="13">The sequence shown here is derived from an EMBL/GenBank/DDBJ whole genome shotgun (WGS) entry which is preliminary data.</text>
</comment>
<evidence type="ECO:0000256" key="8">
    <source>
        <dbReference type="ARBA" id="ARBA00022989"/>
    </source>
</evidence>
<evidence type="ECO:0000256" key="3">
    <source>
        <dbReference type="ARBA" id="ARBA00005315"/>
    </source>
</evidence>
<feature type="transmembrane region" description="Helical" evidence="11">
    <location>
        <begin position="660"/>
        <end position="680"/>
    </location>
</feature>
<evidence type="ECO:0000256" key="7">
    <source>
        <dbReference type="ARBA" id="ARBA00022824"/>
    </source>
</evidence>
<feature type="transmembrane region" description="Helical" evidence="11">
    <location>
        <begin position="478"/>
        <end position="501"/>
    </location>
</feature>